<dbReference type="OrthoDB" id="1221575at2"/>
<dbReference type="Gene3D" id="3.40.50.720">
    <property type="entry name" value="NAD(P)-binding Rossmann-like Domain"/>
    <property type="match status" value="1"/>
</dbReference>
<proteinExistence type="predicted"/>
<dbReference type="EMBL" id="LGCI01000010">
    <property type="protein sequence ID" value="KOY81124.1"/>
    <property type="molecule type" value="Genomic_DNA"/>
</dbReference>
<dbReference type="PANTHER" id="PTHR43781">
    <property type="entry name" value="SACCHAROPINE DEHYDROGENASE"/>
    <property type="match status" value="1"/>
</dbReference>
<dbReference type="AlphaFoldDB" id="A0A0N0CV54"/>
<dbReference type="Pfam" id="PF03435">
    <property type="entry name" value="Sacchrp_dh_NADP"/>
    <property type="match status" value="1"/>
</dbReference>
<gene>
    <name evidence="2" type="ORF">ADM90_18405</name>
</gene>
<keyword evidence="3" id="KW-1185">Reference proteome</keyword>
<comment type="caution">
    <text evidence="2">The sequence shown here is derived from an EMBL/GenBank/DDBJ whole genome shotgun (WGS) entry which is preliminary data.</text>
</comment>
<dbReference type="RefSeq" id="WP_053996367.1">
    <property type="nucleotide sequence ID" value="NZ_CP065643.1"/>
</dbReference>
<evidence type="ECO:0000313" key="3">
    <source>
        <dbReference type="Proteomes" id="UP000037977"/>
    </source>
</evidence>
<protein>
    <recommendedName>
        <fullName evidence="1">Saccharopine dehydrogenase NADP binding domain-containing protein</fullName>
    </recommendedName>
</protein>
<reference evidence="2 3" key="1">
    <citation type="submission" date="2015-07" db="EMBL/GenBank/DDBJ databases">
        <title>Genome sequencing project for genomic taxonomy and phylogenomics of Bacillus-like bacteria.</title>
        <authorList>
            <person name="Liu B."/>
            <person name="Wang J."/>
            <person name="Zhu Y."/>
            <person name="Liu G."/>
            <person name="Chen Q."/>
            <person name="Chen Z."/>
            <person name="Che J."/>
            <person name="Ge C."/>
            <person name="Shi H."/>
            <person name="Pan Z."/>
            <person name="Liu X."/>
        </authorList>
    </citation>
    <scope>NUCLEOTIDE SEQUENCE [LARGE SCALE GENOMIC DNA]</scope>
    <source>
        <strain evidence="2 3">DSM 54</strain>
    </source>
</reference>
<dbReference type="InterPro" id="IPR036291">
    <property type="entry name" value="NAD(P)-bd_dom_sf"/>
</dbReference>
<dbReference type="PANTHER" id="PTHR43781:SF1">
    <property type="entry name" value="SACCHAROPINE DEHYDROGENASE"/>
    <property type="match status" value="1"/>
</dbReference>
<dbReference type="PATRIC" id="fig|33935.3.peg.2481"/>
<dbReference type="InterPro" id="IPR005097">
    <property type="entry name" value="Sacchrp_dh_NADP-bd"/>
</dbReference>
<name>A0A0N0CV54_9BACI</name>
<evidence type="ECO:0000313" key="2">
    <source>
        <dbReference type="EMBL" id="KOY81124.1"/>
    </source>
</evidence>
<feature type="domain" description="Saccharopine dehydrogenase NADP binding" evidence="1">
    <location>
        <begin position="6"/>
        <end position="113"/>
    </location>
</feature>
<dbReference type="STRING" id="33935.ADM90_18405"/>
<accession>A0A0N0CV54</accession>
<organism evidence="2 3">
    <name type="scientific">Lysinibacillus macroides</name>
    <dbReference type="NCBI Taxonomy" id="33935"/>
    <lineage>
        <taxon>Bacteria</taxon>
        <taxon>Bacillati</taxon>
        <taxon>Bacillota</taxon>
        <taxon>Bacilli</taxon>
        <taxon>Bacillales</taxon>
        <taxon>Bacillaceae</taxon>
        <taxon>Lysinibacillus</taxon>
    </lineage>
</organism>
<dbReference type="Proteomes" id="UP000037977">
    <property type="component" value="Unassembled WGS sequence"/>
</dbReference>
<dbReference type="SUPFAM" id="SSF51735">
    <property type="entry name" value="NAD(P)-binding Rossmann-fold domains"/>
    <property type="match status" value="1"/>
</dbReference>
<sequence>MNRKSIGIVGATGQVGSGVVETLLENNSYQLLLGSRKIEKLVEKYGNESEAIQYKAVDVFDKKSLISFCYNCDLMINTAGPSSIVLDRVADACMETNTNYLDVSGDKTMKTAIKDAMTKRNSSITLAISAGVYPGLTEMFLAFLMQNNHESIDDIRCYFAGKGNFSETGAYDIISSLEKDEGHGMAYYCNGAIKKMTSGIGSQIILPPPFNEVYTLPVISEEYMECLNDFKITNAHFYNTFATQKMLTDFITIKAMQLFKTEEEKRASANRLMKTYSTKDKSQGFIIYVVWDENGVKRKKWLQSSTNWNYCSGVVAACVAMQMLDIDFTKKKGCYFAQSIIDSKELFNQLLRTGYISMIEEN</sequence>
<evidence type="ECO:0000259" key="1">
    <source>
        <dbReference type="Pfam" id="PF03435"/>
    </source>
</evidence>